<feature type="domain" description="DUF659" evidence="1">
    <location>
        <begin position="1"/>
        <end position="59"/>
    </location>
</feature>
<evidence type="ECO:0000259" key="1">
    <source>
        <dbReference type="Pfam" id="PF04937"/>
    </source>
</evidence>
<gene>
    <name evidence="2" type="ORF">LSAT_V11C400203290</name>
</gene>
<dbReference type="PANTHER" id="PTHR32166:SF88">
    <property type="entry name" value="HAT TRANSPOSON SUPERFAMILY"/>
    <property type="match status" value="1"/>
</dbReference>
<accession>A0A9R1VSF7</accession>
<dbReference type="AlphaFoldDB" id="A0A9R1VSF7"/>
<keyword evidence="3" id="KW-1185">Reference proteome</keyword>
<name>A0A9R1VSF7_LACSA</name>
<dbReference type="EMBL" id="NBSK02000004">
    <property type="protein sequence ID" value="KAJ0212872.1"/>
    <property type="molecule type" value="Genomic_DNA"/>
</dbReference>
<sequence>MVNSVKGSVFVMSIDVLDVSKDADLLFHVLDKTVEEVGEQNVVQVVTDNASTYVKAVVGSQKRASLLDTMCCSLIGFDVVRHWKKVLNVKITIKRRCYQFSIYILMFLL</sequence>
<dbReference type="Proteomes" id="UP000235145">
    <property type="component" value="Unassembled WGS sequence"/>
</dbReference>
<comment type="caution">
    <text evidence="2">The sequence shown here is derived from an EMBL/GenBank/DDBJ whole genome shotgun (WGS) entry which is preliminary data.</text>
</comment>
<organism evidence="2 3">
    <name type="scientific">Lactuca sativa</name>
    <name type="common">Garden lettuce</name>
    <dbReference type="NCBI Taxonomy" id="4236"/>
    <lineage>
        <taxon>Eukaryota</taxon>
        <taxon>Viridiplantae</taxon>
        <taxon>Streptophyta</taxon>
        <taxon>Embryophyta</taxon>
        <taxon>Tracheophyta</taxon>
        <taxon>Spermatophyta</taxon>
        <taxon>Magnoliopsida</taxon>
        <taxon>eudicotyledons</taxon>
        <taxon>Gunneridae</taxon>
        <taxon>Pentapetalae</taxon>
        <taxon>asterids</taxon>
        <taxon>campanulids</taxon>
        <taxon>Asterales</taxon>
        <taxon>Asteraceae</taxon>
        <taxon>Cichorioideae</taxon>
        <taxon>Cichorieae</taxon>
        <taxon>Lactucinae</taxon>
        <taxon>Lactuca</taxon>
    </lineage>
</organism>
<reference evidence="2 3" key="1">
    <citation type="journal article" date="2017" name="Nat. Commun.">
        <title>Genome assembly with in vitro proximity ligation data and whole-genome triplication in lettuce.</title>
        <authorList>
            <person name="Reyes-Chin-Wo S."/>
            <person name="Wang Z."/>
            <person name="Yang X."/>
            <person name="Kozik A."/>
            <person name="Arikit S."/>
            <person name="Song C."/>
            <person name="Xia L."/>
            <person name="Froenicke L."/>
            <person name="Lavelle D.O."/>
            <person name="Truco M.J."/>
            <person name="Xia R."/>
            <person name="Zhu S."/>
            <person name="Xu C."/>
            <person name="Xu H."/>
            <person name="Xu X."/>
            <person name="Cox K."/>
            <person name="Korf I."/>
            <person name="Meyers B.C."/>
            <person name="Michelmore R.W."/>
        </authorList>
    </citation>
    <scope>NUCLEOTIDE SEQUENCE [LARGE SCALE GENOMIC DNA]</scope>
    <source>
        <strain evidence="3">cv. Salinas</strain>
        <tissue evidence="2">Seedlings</tissue>
    </source>
</reference>
<dbReference type="Pfam" id="PF04937">
    <property type="entry name" value="DUF659"/>
    <property type="match status" value="1"/>
</dbReference>
<evidence type="ECO:0000313" key="2">
    <source>
        <dbReference type="EMBL" id="KAJ0212872.1"/>
    </source>
</evidence>
<evidence type="ECO:0000313" key="3">
    <source>
        <dbReference type="Proteomes" id="UP000235145"/>
    </source>
</evidence>
<protein>
    <recommendedName>
        <fullName evidence="1">DUF659 domain-containing protein</fullName>
    </recommendedName>
</protein>
<dbReference type="InterPro" id="IPR007021">
    <property type="entry name" value="DUF659"/>
</dbReference>
<dbReference type="PANTHER" id="PTHR32166">
    <property type="entry name" value="OSJNBA0013A04.12 PROTEIN"/>
    <property type="match status" value="1"/>
</dbReference>
<proteinExistence type="predicted"/>